<evidence type="ECO:0000256" key="3">
    <source>
        <dbReference type="ARBA" id="ARBA00024679"/>
    </source>
</evidence>
<dbReference type="PANTHER" id="PTHR42799:SF2">
    <property type="entry name" value="MITOCHONDRIAL PEPTIDE METHIONINE SULFOXIDE REDUCTASE"/>
    <property type="match status" value="1"/>
</dbReference>
<dbReference type="NCBIfam" id="TIGR00401">
    <property type="entry name" value="msrA"/>
    <property type="match status" value="1"/>
</dbReference>
<dbReference type="InterPro" id="IPR036509">
    <property type="entry name" value="Met_Sox_Rdtase_MsrA_sf"/>
</dbReference>
<dbReference type="PROSITE" id="PS51257">
    <property type="entry name" value="PROKAR_LIPOPROTEIN"/>
    <property type="match status" value="1"/>
</dbReference>
<comment type="function">
    <text evidence="3 8">Has an important function as a repair enzyme for proteins that have been inactivated by oxidation. Catalyzes the reversible oxidation-reduction of methionine sulfoxide in proteins to methionine.</text>
</comment>
<dbReference type="InterPro" id="IPR050162">
    <property type="entry name" value="MsrA_MetSO_reductase"/>
</dbReference>
<protein>
    <recommendedName>
        <fullName evidence="7 8">Multifunctional fusion protein</fullName>
    </recommendedName>
    <domain>
        <recommendedName>
            <fullName evidence="8">Peptide methionine sulfoxide reductase MsrA</fullName>
            <shortName evidence="8">Protein-methionine-S-oxide reductase</shortName>
            <ecNumber evidence="8">1.8.4.11</ecNumber>
        </recommendedName>
        <alternativeName>
            <fullName evidence="8">Peptide-methionine (S)-S-oxide reductase</fullName>
            <shortName evidence="8">Peptide Met(O) reductase</shortName>
        </alternativeName>
    </domain>
    <domain>
        <recommendedName>
            <fullName evidence="7">Peptide methionine sulfoxide reductase MsrB</fullName>
            <ecNumber evidence="7">1.8.4.12</ecNumber>
        </recommendedName>
        <alternativeName>
            <fullName evidence="7">Peptide-methionine (R)-S-oxide reductase</fullName>
        </alternativeName>
    </domain>
</protein>
<comment type="catalytic activity">
    <reaction evidence="5 7">
        <text>L-methionyl-[protein] + [thioredoxin]-disulfide + H2O = L-methionyl-(R)-S-oxide-[protein] + [thioredoxin]-dithiol</text>
        <dbReference type="Rhea" id="RHEA:24164"/>
        <dbReference type="Rhea" id="RHEA-COMP:10698"/>
        <dbReference type="Rhea" id="RHEA-COMP:10700"/>
        <dbReference type="Rhea" id="RHEA-COMP:12313"/>
        <dbReference type="Rhea" id="RHEA-COMP:12314"/>
        <dbReference type="ChEBI" id="CHEBI:15377"/>
        <dbReference type="ChEBI" id="CHEBI:16044"/>
        <dbReference type="ChEBI" id="CHEBI:29950"/>
        <dbReference type="ChEBI" id="CHEBI:45764"/>
        <dbReference type="ChEBI" id="CHEBI:50058"/>
        <dbReference type="EC" id="1.8.4.12"/>
    </reaction>
</comment>
<dbReference type="EC" id="1.8.4.12" evidence="7"/>
<evidence type="ECO:0000256" key="5">
    <source>
        <dbReference type="ARBA" id="ARBA00048488"/>
    </source>
</evidence>
<dbReference type="PROSITE" id="PS51790">
    <property type="entry name" value="MSRB"/>
    <property type="match status" value="1"/>
</dbReference>
<dbReference type="InterPro" id="IPR002579">
    <property type="entry name" value="Met_Sox_Rdtase_MsrB_dom"/>
</dbReference>
<keyword evidence="2" id="KW-0511">Multifunctional enzyme</keyword>
<comment type="similarity">
    <text evidence="7">Belongs to the MsrB Met sulfoxide reductase family.</text>
</comment>
<dbReference type="GO" id="GO:0033744">
    <property type="term" value="F:L-methionine:thioredoxin-disulfide S-oxidoreductase activity"/>
    <property type="evidence" value="ECO:0007669"/>
    <property type="project" value="RHEA"/>
</dbReference>
<dbReference type="GO" id="GO:0033743">
    <property type="term" value="F:peptide-methionine (R)-S-oxide reductase activity"/>
    <property type="evidence" value="ECO:0007669"/>
    <property type="project" value="UniProtKB-UniRule"/>
</dbReference>
<accession>U2QCW5</accession>
<dbReference type="SUPFAM" id="SSF55068">
    <property type="entry name" value="Peptide methionine sulfoxide reductase"/>
    <property type="match status" value="1"/>
</dbReference>
<dbReference type="InterPro" id="IPR011057">
    <property type="entry name" value="Mss4-like_sf"/>
</dbReference>
<dbReference type="EMBL" id="AWEY01000027">
    <property type="protein sequence ID" value="ERK39163.1"/>
    <property type="molecule type" value="Genomic_DNA"/>
</dbReference>
<dbReference type="SUPFAM" id="SSF51316">
    <property type="entry name" value="Mss4-like"/>
    <property type="match status" value="1"/>
</dbReference>
<dbReference type="GO" id="GO:0005737">
    <property type="term" value="C:cytoplasm"/>
    <property type="evidence" value="ECO:0007669"/>
    <property type="project" value="TreeGrafter"/>
</dbReference>
<dbReference type="EC" id="1.8.4.11" evidence="8"/>
<dbReference type="Gene3D" id="2.170.150.20">
    <property type="entry name" value="Peptide methionine sulfoxide reductase"/>
    <property type="match status" value="1"/>
</dbReference>
<dbReference type="HAMAP" id="MF_01401">
    <property type="entry name" value="MsrA"/>
    <property type="match status" value="1"/>
</dbReference>
<feature type="active site" description="Nucleophile" evidence="7">
    <location>
        <position position="159"/>
    </location>
</feature>
<comment type="catalytic activity">
    <reaction evidence="4 8">
        <text>L-methionyl-[protein] + [thioredoxin]-disulfide + H2O = L-methionyl-(S)-S-oxide-[protein] + [thioredoxin]-dithiol</text>
        <dbReference type="Rhea" id="RHEA:14217"/>
        <dbReference type="Rhea" id="RHEA-COMP:10698"/>
        <dbReference type="Rhea" id="RHEA-COMP:10700"/>
        <dbReference type="Rhea" id="RHEA-COMP:12313"/>
        <dbReference type="Rhea" id="RHEA-COMP:12315"/>
        <dbReference type="ChEBI" id="CHEBI:15377"/>
        <dbReference type="ChEBI" id="CHEBI:16044"/>
        <dbReference type="ChEBI" id="CHEBI:29950"/>
        <dbReference type="ChEBI" id="CHEBI:44120"/>
        <dbReference type="ChEBI" id="CHEBI:50058"/>
        <dbReference type="EC" id="1.8.4.11"/>
    </reaction>
</comment>
<dbReference type="NCBIfam" id="TIGR00357">
    <property type="entry name" value="peptide-methionine (R)-S-oxide reductase MsrB"/>
    <property type="match status" value="1"/>
</dbReference>
<evidence type="ECO:0000259" key="9">
    <source>
        <dbReference type="PROSITE" id="PS51790"/>
    </source>
</evidence>
<dbReference type="InterPro" id="IPR002569">
    <property type="entry name" value="Met_Sox_Rdtase_MsrA_dom"/>
</dbReference>
<evidence type="ECO:0000313" key="11">
    <source>
        <dbReference type="Proteomes" id="UP000016648"/>
    </source>
</evidence>
<dbReference type="Gene3D" id="3.30.1060.10">
    <property type="entry name" value="Peptide methionine sulphoxide reductase MsrA"/>
    <property type="match status" value="1"/>
</dbReference>
<dbReference type="PATRIC" id="fig|1115809.3.peg.1492"/>
<dbReference type="Proteomes" id="UP000016648">
    <property type="component" value="Unassembled WGS sequence"/>
</dbReference>
<comment type="catalytic activity">
    <reaction evidence="6 8">
        <text>[thioredoxin]-disulfide + L-methionine + H2O = L-methionine (S)-S-oxide + [thioredoxin]-dithiol</text>
        <dbReference type="Rhea" id="RHEA:19993"/>
        <dbReference type="Rhea" id="RHEA-COMP:10698"/>
        <dbReference type="Rhea" id="RHEA-COMP:10700"/>
        <dbReference type="ChEBI" id="CHEBI:15377"/>
        <dbReference type="ChEBI" id="CHEBI:29950"/>
        <dbReference type="ChEBI" id="CHEBI:50058"/>
        <dbReference type="ChEBI" id="CHEBI:57844"/>
        <dbReference type="ChEBI" id="CHEBI:58772"/>
        <dbReference type="EC" id="1.8.4.11"/>
    </reaction>
</comment>
<feature type="domain" description="MsrB" evidence="9">
    <location>
        <begin position="47"/>
        <end position="170"/>
    </location>
</feature>
<organism evidence="10 11">
    <name type="scientific">Segatella baroniae F0067</name>
    <dbReference type="NCBI Taxonomy" id="1115809"/>
    <lineage>
        <taxon>Bacteria</taxon>
        <taxon>Pseudomonadati</taxon>
        <taxon>Bacteroidota</taxon>
        <taxon>Bacteroidia</taxon>
        <taxon>Bacteroidales</taxon>
        <taxon>Prevotellaceae</taxon>
        <taxon>Segatella</taxon>
    </lineage>
</organism>
<dbReference type="Pfam" id="PF01625">
    <property type="entry name" value="PMSR"/>
    <property type="match status" value="1"/>
</dbReference>
<evidence type="ECO:0000256" key="8">
    <source>
        <dbReference type="HAMAP-Rule" id="MF_01401"/>
    </source>
</evidence>
<evidence type="ECO:0000313" key="10">
    <source>
        <dbReference type="EMBL" id="ERK39163.1"/>
    </source>
</evidence>
<dbReference type="HAMAP" id="MF_01400">
    <property type="entry name" value="MsrB"/>
    <property type="match status" value="1"/>
</dbReference>
<comment type="similarity">
    <text evidence="8">Belongs to the MsrA Met sulfoxide reductase family.</text>
</comment>
<comment type="caution">
    <text evidence="10">The sequence shown here is derived from an EMBL/GenBank/DDBJ whole genome shotgun (WGS) entry which is preliminary data.</text>
</comment>
<name>U2QCW5_9BACT</name>
<evidence type="ECO:0000256" key="6">
    <source>
        <dbReference type="ARBA" id="ARBA00048782"/>
    </source>
</evidence>
<keyword evidence="1 7" id="KW-0560">Oxidoreductase</keyword>
<dbReference type="AlphaFoldDB" id="U2QCW5"/>
<evidence type="ECO:0000256" key="4">
    <source>
        <dbReference type="ARBA" id="ARBA00047806"/>
    </source>
</evidence>
<evidence type="ECO:0000256" key="1">
    <source>
        <dbReference type="ARBA" id="ARBA00023002"/>
    </source>
</evidence>
<dbReference type="Pfam" id="PF01641">
    <property type="entry name" value="SelR"/>
    <property type="match status" value="1"/>
</dbReference>
<dbReference type="NCBIfam" id="NF004042">
    <property type="entry name" value="PRK05550.1"/>
    <property type="match status" value="1"/>
</dbReference>
<dbReference type="PANTHER" id="PTHR42799">
    <property type="entry name" value="MITOCHONDRIAL PEPTIDE METHIONINE SULFOXIDE REDUCTASE"/>
    <property type="match status" value="1"/>
</dbReference>
<dbReference type="GO" id="GO:0008113">
    <property type="term" value="F:peptide-methionine (S)-S-oxide reductase activity"/>
    <property type="evidence" value="ECO:0007669"/>
    <property type="project" value="UniProtKB-UniRule"/>
</dbReference>
<dbReference type="GO" id="GO:0034599">
    <property type="term" value="P:cellular response to oxidative stress"/>
    <property type="evidence" value="ECO:0007669"/>
    <property type="project" value="TreeGrafter"/>
</dbReference>
<dbReference type="FunFam" id="2.170.150.20:FF:000003">
    <property type="entry name" value="Peptide methionine sulfoxide reductase MsrB"/>
    <property type="match status" value="1"/>
</dbReference>
<reference evidence="10 11" key="1">
    <citation type="submission" date="2013-08" db="EMBL/GenBank/DDBJ databases">
        <authorList>
            <person name="Durkin A.S."/>
            <person name="Haft D.R."/>
            <person name="McCorrison J."/>
            <person name="Torralba M."/>
            <person name="Gillis M."/>
            <person name="Haft D.H."/>
            <person name="Methe B."/>
            <person name="Sutton G."/>
            <person name="Nelson K.E."/>
        </authorList>
    </citation>
    <scope>NUCLEOTIDE SEQUENCE [LARGE SCALE GENOMIC DNA]</scope>
    <source>
        <strain evidence="10 11">F0067</strain>
    </source>
</reference>
<evidence type="ECO:0000256" key="7">
    <source>
        <dbReference type="HAMAP-Rule" id="MF_01400"/>
    </source>
</evidence>
<keyword evidence="11" id="KW-1185">Reference proteome</keyword>
<proteinExistence type="inferred from homology"/>
<evidence type="ECO:0000256" key="2">
    <source>
        <dbReference type="ARBA" id="ARBA00023268"/>
    </source>
</evidence>
<feature type="active site" evidence="8">
    <location>
        <position position="201"/>
    </location>
</feature>
<sequence length="360" mass="41027">MKYVYTTFWLMILLLQACRSNGQTGMGRDNSSTMEIKDTNRYTKPDEARLRQMLTPEQYEVTQHAATERPFSNAYDHEFRPGIYVDVTTGQPLFASTDKYDSGCGWPAFSKPIDGRLVEARTDRSHGMVRTEVRSRVGGAHLGHVFPDGPTARGGLRYCINSAALRFVPQERMEAEGYGAYLELLTQQHTTMKEIYLAGGCFWGTEHYFKQVEGVASTEVGYANGVTQSPTYEEVCTGRTRFAETVRVSYDPSVVSLDFLLDLYFMAIDPTALNRQGHDQGTQYRTGVYYTDKADLPAIRRVMEAQQRKHAEPIVVEVEPLKNFHAAEEYHQDYLDKNPSGYCHLPPRLFEYARRAKMKR</sequence>
<comment type="caution">
    <text evidence="7">Lacks conserved residue(s) required for the propagation of feature annotation.</text>
</comment>
<gene>
    <name evidence="7" type="primary">msrB</name>
    <name evidence="8" type="synonym">msrA</name>
    <name evidence="10" type="ORF">HMPREF9135_2393</name>
</gene>